<dbReference type="GO" id="GO:0004553">
    <property type="term" value="F:hydrolase activity, hydrolyzing O-glycosyl compounds"/>
    <property type="evidence" value="ECO:0007669"/>
    <property type="project" value="InterPro"/>
</dbReference>
<evidence type="ECO:0000256" key="4">
    <source>
        <dbReference type="ARBA" id="ARBA00023277"/>
    </source>
</evidence>
<dbReference type="PROSITE" id="PS51257">
    <property type="entry name" value="PROKAR_LIPOPROTEIN"/>
    <property type="match status" value="1"/>
</dbReference>
<accession>A0A1H4E5V4</accession>
<dbReference type="InterPro" id="IPR006710">
    <property type="entry name" value="Glyco_hydro_43"/>
</dbReference>
<keyword evidence="4" id="KW-0119">Carbohydrate metabolism</keyword>
<evidence type="ECO:0000256" key="7">
    <source>
        <dbReference type="RuleBase" id="RU361187"/>
    </source>
</evidence>
<dbReference type="GO" id="GO:0045493">
    <property type="term" value="P:xylan catabolic process"/>
    <property type="evidence" value="ECO:0007669"/>
    <property type="project" value="UniProtKB-KW"/>
</dbReference>
<reference evidence="9 10" key="1">
    <citation type="submission" date="2016-10" db="EMBL/GenBank/DDBJ databases">
        <authorList>
            <person name="de Groot N.N."/>
        </authorList>
    </citation>
    <scope>NUCLEOTIDE SEQUENCE [LARGE SCALE GENOMIC DNA]</scope>
    <source>
        <strain evidence="9 10">D31d</strain>
    </source>
</reference>
<keyword evidence="5 7" id="KW-0326">Glycosidase</keyword>
<dbReference type="Proteomes" id="UP000182257">
    <property type="component" value="Unassembled WGS sequence"/>
</dbReference>
<evidence type="ECO:0000256" key="8">
    <source>
        <dbReference type="SAM" id="SignalP"/>
    </source>
</evidence>
<evidence type="ECO:0000256" key="2">
    <source>
        <dbReference type="ARBA" id="ARBA00022651"/>
    </source>
</evidence>
<dbReference type="Pfam" id="PF04616">
    <property type="entry name" value="Glyco_hydro_43"/>
    <property type="match status" value="1"/>
</dbReference>
<feature type="site" description="Important for catalytic activity, responsible for pKa modulation of the active site Glu and correct orientation of both the proton donor and substrate" evidence="6">
    <location>
        <position position="190"/>
    </location>
</feature>
<keyword evidence="3 7" id="KW-0378">Hydrolase</keyword>
<gene>
    <name evidence="9" type="ORF">SAMN05216462_2582</name>
</gene>
<dbReference type="InterPro" id="IPR023296">
    <property type="entry name" value="Glyco_hydro_beta-prop_sf"/>
</dbReference>
<evidence type="ECO:0000256" key="1">
    <source>
        <dbReference type="ARBA" id="ARBA00009865"/>
    </source>
</evidence>
<evidence type="ECO:0000313" key="10">
    <source>
        <dbReference type="Proteomes" id="UP000182257"/>
    </source>
</evidence>
<keyword evidence="2" id="KW-0858">Xylan degradation</keyword>
<proteinExistence type="inferred from homology"/>
<dbReference type="CDD" id="cd04084">
    <property type="entry name" value="CBM6_xylanase-like"/>
    <property type="match status" value="1"/>
</dbReference>
<dbReference type="PANTHER" id="PTHR43772:SF2">
    <property type="entry name" value="PUTATIVE (AFU_ORTHOLOGUE AFUA_2G04480)-RELATED"/>
    <property type="match status" value="1"/>
</dbReference>
<evidence type="ECO:0000256" key="5">
    <source>
        <dbReference type="ARBA" id="ARBA00023295"/>
    </source>
</evidence>
<feature type="chain" id="PRO_5010216409" evidence="8">
    <location>
        <begin position="27"/>
        <end position="554"/>
    </location>
</feature>
<dbReference type="PANTHER" id="PTHR43772">
    <property type="entry name" value="ENDO-1,4-BETA-XYLANASE"/>
    <property type="match status" value="1"/>
</dbReference>
<comment type="similarity">
    <text evidence="1 7">Belongs to the glycosyl hydrolase 43 family.</text>
</comment>
<dbReference type="Gene3D" id="2.115.10.20">
    <property type="entry name" value="Glycosyl hydrolase domain, family 43"/>
    <property type="match status" value="1"/>
</dbReference>
<evidence type="ECO:0000256" key="6">
    <source>
        <dbReference type="PIRSR" id="PIRSR606710-2"/>
    </source>
</evidence>
<dbReference type="OrthoDB" id="9801455at2"/>
<keyword evidence="8" id="KW-0732">Signal</keyword>
<protein>
    <submittedName>
        <fullName evidence="9">Glycosyl hydrolases family 43</fullName>
    </submittedName>
</protein>
<dbReference type="EMBL" id="FNRF01000005">
    <property type="protein sequence ID" value="SEA80138.1"/>
    <property type="molecule type" value="Genomic_DNA"/>
</dbReference>
<name>A0A1H4E5V4_XYLRU</name>
<dbReference type="AlphaFoldDB" id="A0A1H4E5V4"/>
<dbReference type="RefSeq" id="WP_074761891.1">
    <property type="nucleotide sequence ID" value="NZ_FNRF01000005.1"/>
</dbReference>
<evidence type="ECO:0000256" key="3">
    <source>
        <dbReference type="ARBA" id="ARBA00022801"/>
    </source>
</evidence>
<sequence length="554" mass="61501">MKTNVLKLSLAAVCCMGLAASCTQKAAVVESQELTTLNTVGNPYLPLWEHIPDGEPYVFDDPDNPGKQRVYIYGSHDNLKDAYCGRDQVVWSAPTDDLSHWRYDGIILTVNRNARGEVFDSAATADVLYAPDITLVTDTTGKKTYYLFPNDQTGYRNALIAKSDRPDGPFEVCNWSRKNPNQVEGIYGFDPAVFVDDDGRVYGYWGFEHSYAAEIDPATMCTVKPGTEIIDGMVSGRNEEGIFSFFEASSIRKIKDKYVFIYSRFTKDGEFGLPTSNYNLAYAYSDQPLGPWTYGGTIIDARGREINEKGDTIASAVPDGNTHGSICEINGQWYVFYHRQTGTNEYARQAMVAPIKVTVEEGEGGKVEITEGEYNSEGFALAGLNPFERHSAGIACWLTGPTPAVHEWPNNKFSGSYVEVSYGNDKNFDDPYALACNTNRVVNNTDGSIVGYKYFNLNESKGKNNLKLSLNLIPAGIDGTIQLMLDRPWTSQKGKLLSSFELKADMPQEATEAVFDLPELAKLSGKHAIYFVFKSNTKQKSLCTLLDFAFQYSE</sequence>
<evidence type="ECO:0000313" key="9">
    <source>
        <dbReference type="EMBL" id="SEA80138.1"/>
    </source>
</evidence>
<dbReference type="Gene3D" id="2.60.120.260">
    <property type="entry name" value="Galactose-binding domain-like"/>
    <property type="match status" value="1"/>
</dbReference>
<feature type="signal peptide" evidence="8">
    <location>
        <begin position="1"/>
        <end position="26"/>
    </location>
</feature>
<dbReference type="SUPFAM" id="SSF75005">
    <property type="entry name" value="Arabinanase/levansucrase/invertase"/>
    <property type="match status" value="1"/>
</dbReference>
<organism evidence="9 10">
    <name type="scientific">Xylanibacter ruminicola</name>
    <name type="common">Prevotella ruminicola</name>
    <dbReference type="NCBI Taxonomy" id="839"/>
    <lineage>
        <taxon>Bacteria</taxon>
        <taxon>Pseudomonadati</taxon>
        <taxon>Bacteroidota</taxon>
        <taxon>Bacteroidia</taxon>
        <taxon>Bacteroidales</taxon>
        <taxon>Prevotellaceae</taxon>
        <taxon>Xylanibacter</taxon>
    </lineage>
</organism>
<keyword evidence="2" id="KW-0624">Polysaccharide degradation</keyword>
<dbReference type="InterPro" id="IPR052176">
    <property type="entry name" value="Glycosyl_Hydrlase_43_Enz"/>
</dbReference>